<dbReference type="AlphaFoldDB" id="A0A8H7QC16"/>
<dbReference type="EMBL" id="JAEPRA010000001">
    <property type="protein sequence ID" value="KAG2189139.1"/>
    <property type="molecule type" value="Genomic_DNA"/>
</dbReference>
<gene>
    <name evidence="2" type="ORF">INT44_004281</name>
</gene>
<organism evidence="2 3">
    <name type="scientific">Umbelopsis vinacea</name>
    <dbReference type="NCBI Taxonomy" id="44442"/>
    <lineage>
        <taxon>Eukaryota</taxon>
        <taxon>Fungi</taxon>
        <taxon>Fungi incertae sedis</taxon>
        <taxon>Mucoromycota</taxon>
        <taxon>Mucoromycotina</taxon>
        <taxon>Umbelopsidomycetes</taxon>
        <taxon>Umbelopsidales</taxon>
        <taxon>Umbelopsidaceae</taxon>
        <taxon>Umbelopsis</taxon>
    </lineage>
</organism>
<evidence type="ECO:0000313" key="3">
    <source>
        <dbReference type="Proteomes" id="UP000612746"/>
    </source>
</evidence>
<keyword evidence="3" id="KW-1185">Reference proteome</keyword>
<comment type="caution">
    <text evidence="2">The sequence shown here is derived from an EMBL/GenBank/DDBJ whole genome shotgun (WGS) entry which is preliminary data.</text>
</comment>
<keyword evidence="1" id="KW-0472">Membrane</keyword>
<dbReference type="Proteomes" id="UP000612746">
    <property type="component" value="Unassembled WGS sequence"/>
</dbReference>
<evidence type="ECO:0000256" key="1">
    <source>
        <dbReference type="SAM" id="Phobius"/>
    </source>
</evidence>
<feature type="transmembrane region" description="Helical" evidence="1">
    <location>
        <begin position="145"/>
        <end position="169"/>
    </location>
</feature>
<keyword evidence="1" id="KW-0812">Transmembrane</keyword>
<evidence type="ECO:0000313" key="2">
    <source>
        <dbReference type="EMBL" id="KAG2189139.1"/>
    </source>
</evidence>
<sequence>MITAAIIILHLLEKYIVHASDTEATSRVSLVPSITIQVDWLDVVILLASSIGIWGITRANRNIIGVLILATAVLENKNKYIEDNLRQSWERAYDIDRHVIFDIQREFHCQGFDDTAEFMVEMSEFFGVLPACKYSLIDKFGSKMFSIGIMTMLIRLFQFGGIFLLSLVLRHVDTTEEEDEEDMIKSSEMIVLLNEMVPLSNEKYDTDSVHLISFNDEEKFKGNNSPQSIVAVPAEMST</sequence>
<proteinExistence type="predicted"/>
<accession>A0A8H7QC16</accession>
<protein>
    <submittedName>
        <fullName evidence="2">Uncharacterized protein</fullName>
    </submittedName>
</protein>
<name>A0A8H7QC16_9FUNG</name>
<reference evidence="2" key="1">
    <citation type="submission" date="2020-12" db="EMBL/GenBank/DDBJ databases">
        <title>Metabolic potential, ecology and presence of endohyphal bacteria is reflected in genomic diversity of Mucoromycotina.</title>
        <authorList>
            <person name="Muszewska A."/>
            <person name="Okrasinska A."/>
            <person name="Steczkiewicz K."/>
            <person name="Drgas O."/>
            <person name="Orlowska M."/>
            <person name="Perlinska-Lenart U."/>
            <person name="Aleksandrzak-Piekarczyk T."/>
            <person name="Szatraj K."/>
            <person name="Zielenkiewicz U."/>
            <person name="Pilsyk S."/>
            <person name="Malc E."/>
            <person name="Mieczkowski P."/>
            <person name="Kruszewska J.S."/>
            <person name="Biernat P."/>
            <person name="Pawlowska J."/>
        </authorList>
    </citation>
    <scope>NUCLEOTIDE SEQUENCE</scope>
    <source>
        <strain evidence="2">WA0000051536</strain>
    </source>
</reference>
<dbReference type="OrthoDB" id="2422716at2759"/>
<keyword evidence="1" id="KW-1133">Transmembrane helix</keyword>